<dbReference type="InterPro" id="IPR038731">
    <property type="entry name" value="RgtA/B/C-like"/>
</dbReference>
<dbReference type="Pfam" id="PF13231">
    <property type="entry name" value="PMT_2"/>
    <property type="match status" value="1"/>
</dbReference>
<dbReference type="GO" id="GO:0016020">
    <property type="term" value="C:membrane"/>
    <property type="evidence" value="ECO:0007669"/>
    <property type="project" value="GOC"/>
</dbReference>
<reference evidence="12 13" key="1">
    <citation type="submission" date="2015-10" db="EMBL/GenBank/DDBJ databases">
        <authorList>
            <person name="Gilbert D.G."/>
        </authorList>
    </citation>
    <scope>NUCLEOTIDE SEQUENCE [LARGE SCALE GENOMIC DNA]</scope>
    <source>
        <strain evidence="12 13">NRRL B-16712</strain>
    </source>
</reference>
<evidence type="ECO:0000256" key="7">
    <source>
        <dbReference type="ARBA" id="ARBA00022824"/>
    </source>
</evidence>
<keyword evidence="9 10" id="KW-0472">Membrane</keyword>
<evidence type="ECO:0000256" key="3">
    <source>
        <dbReference type="ARBA" id="ARBA00022502"/>
    </source>
</evidence>
<name>A0A101JJ42_9ACTN</name>
<evidence type="ECO:0000259" key="11">
    <source>
        <dbReference type="Pfam" id="PF13231"/>
    </source>
</evidence>
<comment type="caution">
    <text evidence="12">The sequence shown here is derived from an EMBL/GenBank/DDBJ whole genome shotgun (WGS) entry which is preliminary data.</text>
</comment>
<dbReference type="GO" id="GO:0000009">
    <property type="term" value="F:alpha-1,6-mannosyltransferase activity"/>
    <property type="evidence" value="ECO:0007669"/>
    <property type="project" value="InterPro"/>
</dbReference>
<keyword evidence="3" id="KW-0337">GPI-anchor biosynthesis</keyword>
<dbReference type="AlphaFoldDB" id="A0A101JJ42"/>
<evidence type="ECO:0000256" key="8">
    <source>
        <dbReference type="ARBA" id="ARBA00022989"/>
    </source>
</evidence>
<gene>
    <name evidence="12" type="ORF">ADL15_34705</name>
</gene>
<keyword evidence="4" id="KW-0328">Glycosyltransferase</keyword>
<evidence type="ECO:0000313" key="12">
    <source>
        <dbReference type="EMBL" id="KUL27707.1"/>
    </source>
</evidence>
<dbReference type="OrthoDB" id="151635at2"/>
<evidence type="ECO:0000256" key="4">
    <source>
        <dbReference type="ARBA" id="ARBA00022676"/>
    </source>
</evidence>
<dbReference type="GO" id="GO:0004376">
    <property type="term" value="F:GPI mannosyltransferase activity"/>
    <property type="evidence" value="ECO:0007669"/>
    <property type="project" value="InterPro"/>
</dbReference>
<dbReference type="Proteomes" id="UP000053244">
    <property type="component" value="Unassembled WGS sequence"/>
</dbReference>
<dbReference type="UniPathway" id="UPA00196"/>
<feature type="domain" description="Glycosyltransferase RgtA/B/C/D-like" evidence="11">
    <location>
        <begin position="11"/>
        <end position="145"/>
    </location>
</feature>
<feature type="transmembrane region" description="Helical" evidence="10">
    <location>
        <begin position="227"/>
        <end position="247"/>
    </location>
</feature>
<feature type="transmembrane region" description="Helical" evidence="10">
    <location>
        <begin position="34"/>
        <end position="53"/>
    </location>
</feature>
<keyword evidence="6 10" id="KW-0812">Transmembrane</keyword>
<evidence type="ECO:0000256" key="1">
    <source>
        <dbReference type="ARBA" id="ARBA00004477"/>
    </source>
</evidence>
<feature type="transmembrane region" description="Helical" evidence="10">
    <location>
        <begin position="142"/>
        <end position="161"/>
    </location>
</feature>
<evidence type="ECO:0000256" key="2">
    <source>
        <dbReference type="ARBA" id="ARBA00004687"/>
    </source>
</evidence>
<comment type="subcellular location">
    <subcellularLocation>
        <location evidence="1">Endoplasmic reticulum membrane</location>
        <topology evidence="1">Multi-pass membrane protein</topology>
    </subcellularLocation>
</comment>
<evidence type="ECO:0000256" key="9">
    <source>
        <dbReference type="ARBA" id="ARBA00023136"/>
    </source>
</evidence>
<feature type="transmembrane region" description="Helical" evidence="10">
    <location>
        <begin position="201"/>
        <end position="220"/>
    </location>
</feature>
<dbReference type="GO" id="GO:0006506">
    <property type="term" value="P:GPI anchor biosynthetic process"/>
    <property type="evidence" value="ECO:0007669"/>
    <property type="project" value="UniProtKB-UniPathway"/>
</dbReference>
<dbReference type="PANTHER" id="PTHR12468">
    <property type="entry name" value="GPI MANNOSYLTRANSFERASE 2"/>
    <property type="match status" value="1"/>
</dbReference>
<keyword evidence="5" id="KW-0808">Transferase</keyword>
<keyword evidence="8 10" id="KW-1133">Transmembrane helix</keyword>
<feature type="transmembrane region" description="Helical" evidence="10">
    <location>
        <begin position="60"/>
        <end position="80"/>
    </location>
</feature>
<protein>
    <recommendedName>
        <fullName evidence="11">Glycosyltransferase RgtA/B/C/D-like domain-containing protein</fullName>
    </recommendedName>
</protein>
<dbReference type="PANTHER" id="PTHR12468:SF2">
    <property type="entry name" value="GPI MANNOSYLTRANSFERASE 2"/>
    <property type="match status" value="1"/>
</dbReference>
<keyword evidence="7" id="KW-0256">Endoplasmic reticulum</keyword>
<dbReference type="EMBL" id="LLZH01000296">
    <property type="protein sequence ID" value="KUL27707.1"/>
    <property type="molecule type" value="Genomic_DNA"/>
</dbReference>
<comment type="pathway">
    <text evidence="2">Glycolipid biosynthesis; glycosylphosphatidylinositol-anchor biosynthesis.</text>
</comment>
<evidence type="ECO:0000256" key="10">
    <source>
        <dbReference type="SAM" id="Phobius"/>
    </source>
</evidence>
<keyword evidence="13" id="KW-1185">Reference proteome</keyword>
<accession>A0A101JJ42</accession>
<evidence type="ECO:0000256" key="6">
    <source>
        <dbReference type="ARBA" id="ARBA00022692"/>
    </source>
</evidence>
<feature type="transmembrane region" description="Helical" evidence="10">
    <location>
        <begin position="277"/>
        <end position="298"/>
    </location>
</feature>
<evidence type="ECO:0000313" key="13">
    <source>
        <dbReference type="Proteomes" id="UP000053244"/>
    </source>
</evidence>
<organism evidence="12 13">
    <name type="scientific">Actinoplanes awajinensis subsp. mycoplanecinus</name>
    <dbReference type="NCBI Taxonomy" id="135947"/>
    <lineage>
        <taxon>Bacteria</taxon>
        <taxon>Bacillati</taxon>
        <taxon>Actinomycetota</taxon>
        <taxon>Actinomycetes</taxon>
        <taxon>Micromonosporales</taxon>
        <taxon>Micromonosporaceae</taxon>
        <taxon>Actinoplanes</taxon>
    </lineage>
</organism>
<dbReference type="InterPro" id="IPR007315">
    <property type="entry name" value="PIG-V/Gpi18"/>
</dbReference>
<proteinExistence type="predicted"/>
<feature type="transmembrane region" description="Helical" evidence="10">
    <location>
        <begin position="253"/>
        <end position="270"/>
    </location>
</feature>
<evidence type="ECO:0000256" key="5">
    <source>
        <dbReference type="ARBA" id="ARBA00022679"/>
    </source>
</evidence>
<feature type="transmembrane region" description="Helical" evidence="10">
    <location>
        <begin position="100"/>
        <end position="130"/>
    </location>
</feature>
<sequence>MATTNLAFFPLYPGLIALLHPVLPGDAAAAGITLAWLAGLVAAWGLFAIGTHLHSRRAGVLLAALWAVVPHAMVESMGYTETLFTALCAWSLFAVLRRHWLTAGLLCALAGLTRPTGAALIAAVGLAALAAGLTRRDGWRPWAAGLIAPIGLFGYVVWVGHRLGRADGYFHVQKDAWKMSYDDGGYTLGTARTLLTGRVDLAYLMCTLVLLAAIVLAVVLSANRRAWPLAVFSLVIVAMVFFGDGYFHAKGRLLIPAFPLLLPIATGLAGAHRRTMISVLTVLAVISAIYGVYLARFWTHSP</sequence>